<dbReference type="AlphaFoldDB" id="A0A377KN50"/>
<name>A0A377KN50_9ENTE</name>
<evidence type="ECO:0000313" key="2">
    <source>
        <dbReference type="Proteomes" id="UP000254070"/>
    </source>
</evidence>
<dbReference type="EMBL" id="UGIF01000002">
    <property type="protein sequence ID" value="STP30526.1"/>
    <property type="molecule type" value="Genomic_DNA"/>
</dbReference>
<protein>
    <submittedName>
        <fullName evidence="1">Uncharacterized protein</fullName>
    </submittedName>
</protein>
<gene>
    <name evidence="1" type="ORF">NCTC8129_02775</name>
</gene>
<dbReference type="Proteomes" id="UP000254070">
    <property type="component" value="Unassembled WGS sequence"/>
</dbReference>
<proteinExistence type="predicted"/>
<evidence type="ECO:0000313" key="1">
    <source>
        <dbReference type="EMBL" id="STP30526.1"/>
    </source>
</evidence>
<organism evidence="1 2">
    <name type="scientific">Enterococcus durans</name>
    <dbReference type="NCBI Taxonomy" id="53345"/>
    <lineage>
        <taxon>Bacteria</taxon>
        <taxon>Bacillati</taxon>
        <taxon>Bacillota</taxon>
        <taxon>Bacilli</taxon>
        <taxon>Lactobacillales</taxon>
        <taxon>Enterococcaceae</taxon>
        <taxon>Enterococcus</taxon>
    </lineage>
</organism>
<accession>A0A377KN50</accession>
<reference evidence="1 2" key="1">
    <citation type="submission" date="2018-06" db="EMBL/GenBank/DDBJ databases">
        <authorList>
            <consortium name="Pathogen Informatics"/>
            <person name="Doyle S."/>
        </authorList>
    </citation>
    <scope>NUCLEOTIDE SEQUENCE [LARGE SCALE GENOMIC DNA]</scope>
    <source>
        <strain evidence="1 2">NCTC8129</strain>
    </source>
</reference>
<sequence length="62" mass="7133">MVHSEKNESQKLLFILLWIVDLFFQGKTPSAIYSCLGCEAKVFISFVSSPFLTKACYWCNYS</sequence>